<proteinExistence type="predicted"/>
<name>A0A812KN46_9DINO</name>
<gene>
    <name evidence="3" type="primary">DNAH7</name>
    <name evidence="3" type="ORF">SNAT2548_LOCUS8885</name>
</gene>
<keyword evidence="2" id="KW-0812">Transmembrane</keyword>
<feature type="region of interest" description="Disordered" evidence="1">
    <location>
        <begin position="532"/>
        <end position="563"/>
    </location>
</feature>
<feature type="transmembrane region" description="Helical" evidence="2">
    <location>
        <begin position="196"/>
        <end position="213"/>
    </location>
</feature>
<dbReference type="AlphaFoldDB" id="A0A812KN46"/>
<dbReference type="EMBL" id="CAJNDS010000669">
    <property type="protein sequence ID" value="CAE7226920.1"/>
    <property type="molecule type" value="Genomic_DNA"/>
</dbReference>
<sequence>MHGGDAPASAYMVLVGLLQVACLGRGLFLALTHWRQVGRVIQKTITELHCCACCASRFDLEEKSYMMETKATELRLRAAHIYVHLLLLVSGPAIAWTIWVPWHGQTMVTDAQRWATLTFFGASTVHFIRPSVLSTVTAFALYLGGMAMGIGVIYAAMDEMRSRESAADTDVYEAAMTPLIFAFFFRVPGVCLTGRLWLIVLCNVALSIVTLAVSPLPSAALELMISLFTFAVAFVLQVALMKAVEREINFSETATDFQAATALLQLTCDAVIELDAALCMTDHSDELAAILLRDRPGLSLAGTKFENFLADPEERRAALQLLRQPRAANASGSISAQAFRTRLVDSCSSKFSCEAFHVKYKKPDGKTCHLVGLRDVTDQESLARPADVRAVRQLDQPSAYTSPSKVSSCSSEVAKEVCEQLADGEPKRVICLQLDLTAWVVECASIPAASLVGMPLAALFPNTGTEILREVLEAARRTDPTAAPSLFSFAGVAVQWAPCQLDYIDGTIEILQSQLGAPKLLLRCTGSVSTAPGLSAEDRSPSSWDSKLTNILPGRPQAAEELR</sequence>
<protein>
    <submittedName>
        <fullName evidence="3">DNAH7 protein</fullName>
    </submittedName>
</protein>
<evidence type="ECO:0000313" key="3">
    <source>
        <dbReference type="EMBL" id="CAE7226920.1"/>
    </source>
</evidence>
<feature type="transmembrane region" description="Helical" evidence="2">
    <location>
        <begin position="79"/>
        <end position="99"/>
    </location>
</feature>
<evidence type="ECO:0000256" key="2">
    <source>
        <dbReference type="SAM" id="Phobius"/>
    </source>
</evidence>
<evidence type="ECO:0000313" key="4">
    <source>
        <dbReference type="Proteomes" id="UP000604046"/>
    </source>
</evidence>
<feature type="transmembrane region" description="Helical" evidence="2">
    <location>
        <begin position="219"/>
        <end position="240"/>
    </location>
</feature>
<keyword evidence="4" id="KW-1185">Reference proteome</keyword>
<keyword evidence="2" id="KW-1133">Transmembrane helix</keyword>
<dbReference type="Proteomes" id="UP000604046">
    <property type="component" value="Unassembled WGS sequence"/>
</dbReference>
<feature type="transmembrane region" description="Helical" evidence="2">
    <location>
        <begin position="12"/>
        <end position="34"/>
    </location>
</feature>
<accession>A0A812KN46</accession>
<keyword evidence="2" id="KW-0472">Membrane</keyword>
<organism evidence="3 4">
    <name type="scientific">Symbiodinium natans</name>
    <dbReference type="NCBI Taxonomy" id="878477"/>
    <lineage>
        <taxon>Eukaryota</taxon>
        <taxon>Sar</taxon>
        <taxon>Alveolata</taxon>
        <taxon>Dinophyceae</taxon>
        <taxon>Suessiales</taxon>
        <taxon>Symbiodiniaceae</taxon>
        <taxon>Symbiodinium</taxon>
    </lineage>
</organism>
<dbReference type="OrthoDB" id="423852at2759"/>
<comment type="caution">
    <text evidence="3">The sequence shown here is derived from an EMBL/GenBank/DDBJ whole genome shotgun (WGS) entry which is preliminary data.</text>
</comment>
<reference evidence="3" key="1">
    <citation type="submission" date="2021-02" db="EMBL/GenBank/DDBJ databases">
        <authorList>
            <person name="Dougan E. K."/>
            <person name="Rhodes N."/>
            <person name="Thang M."/>
            <person name="Chan C."/>
        </authorList>
    </citation>
    <scope>NUCLEOTIDE SEQUENCE</scope>
</reference>
<feature type="transmembrane region" description="Helical" evidence="2">
    <location>
        <begin position="135"/>
        <end position="156"/>
    </location>
</feature>
<evidence type="ECO:0000256" key="1">
    <source>
        <dbReference type="SAM" id="MobiDB-lite"/>
    </source>
</evidence>